<dbReference type="InterPro" id="IPR056601">
    <property type="entry name" value="Galaxin_dom"/>
</dbReference>
<gene>
    <name evidence="3" type="ORF">HHUSO_G9005</name>
</gene>
<evidence type="ECO:0000313" key="4">
    <source>
        <dbReference type="Proteomes" id="UP001369086"/>
    </source>
</evidence>
<feature type="domain" description="Galaxin-like repeats" evidence="2">
    <location>
        <begin position="112"/>
        <end position="218"/>
    </location>
</feature>
<keyword evidence="4" id="KW-1185">Reference proteome</keyword>
<dbReference type="InterPro" id="IPR055284">
    <property type="entry name" value="Galaxin-like"/>
</dbReference>
<feature type="domain" description="Galaxin-like repeats" evidence="2">
    <location>
        <begin position="275"/>
        <end position="394"/>
    </location>
</feature>
<dbReference type="Proteomes" id="UP001369086">
    <property type="component" value="Unassembled WGS sequence"/>
</dbReference>
<dbReference type="EMBL" id="JAHFZB010000007">
    <property type="protein sequence ID" value="KAK6487744.1"/>
    <property type="molecule type" value="Genomic_DNA"/>
</dbReference>
<reference evidence="3 4" key="1">
    <citation type="submission" date="2021-05" db="EMBL/GenBank/DDBJ databases">
        <authorList>
            <person name="Zahm M."/>
            <person name="Klopp C."/>
            <person name="Cabau C."/>
            <person name="Kuhl H."/>
            <person name="Suciu R."/>
            <person name="Ciorpac M."/>
            <person name="Holostenco D."/>
            <person name="Gessner J."/>
            <person name="Wuertz S."/>
            <person name="Hohne C."/>
            <person name="Stock M."/>
            <person name="Gislard M."/>
            <person name="Lluch J."/>
            <person name="Milhes M."/>
            <person name="Lampietro C."/>
            <person name="Lopez Roques C."/>
            <person name="Donnadieu C."/>
            <person name="Du K."/>
            <person name="Schartl M."/>
            <person name="Guiguen Y."/>
        </authorList>
    </citation>
    <scope>NUCLEOTIDE SEQUENCE [LARGE SCALE GENOMIC DNA]</scope>
    <source>
        <strain evidence="3">Hh-F2</strain>
        <tissue evidence="3">Blood</tissue>
    </source>
</reference>
<proteinExistence type="predicted"/>
<dbReference type="PANTHER" id="PTHR34490">
    <property type="entry name" value="PROTEIN CBG12054-RELATED"/>
    <property type="match status" value="1"/>
</dbReference>
<evidence type="ECO:0000256" key="1">
    <source>
        <dbReference type="SAM" id="MobiDB-lite"/>
    </source>
</evidence>
<evidence type="ECO:0000313" key="3">
    <source>
        <dbReference type="EMBL" id="KAK6487744.1"/>
    </source>
</evidence>
<accession>A0ABR0ZSF0</accession>
<protein>
    <recommendedName>
        <fullName evidence="2">Galaxin-like repeats domain-containing protein</fullName>
    </recommendedName>
</protein>
<organism evidence="3 4">
    <name type="scientific">Huso huso</name>
    <name type="common">Beluga</name>
    <name type="synonym">Acipenser huso</name>
    <dbReference type="NCBI Taxonomy" id="61971"/>
    <lineage>
        <taxon>Eukaryota</taxon>
        <taxon>Metazoa</taxon>
        <taxon>Chordata</taxon>
        <taxon>Craniata</taxon>
        <taxon>Vertebrata</taxon>
        <taxon>Euteleostomi</taxon>
        <taxon>Actinopterygii</taxon>
        <taxon>Chondrostei</taxon>
        <taxon>Acipenseriformes</taxon>
        <taxon>Acipenseridae</taxon>
        <taxon>Huso</taxon>
    </lineage>
</organism>
<evidence type="ECO:0000259" key="2">
    <source>
        <dbReference type="Pfam" id="PF24748"/>
    </source>
</evidence>
<dbReference type="PANTHER" id="PTHR34490:SF3">
    <property type="entry name" value="GALAXIN-LIKE ISOFORM X2"/>
    <property type="match status" value="1"/>
</dbReference>
<feature type="domain" description="Galaxin-like repeats" evidence="2">
    <location>
        <begin position="408"/>
        <end position="537"/>
    </location>
</feature>
<name>A0ABR0ZSF0_HUSHU</name>
<dbReference type="Pfam" id="PF24748">
    <property type="entry name" value="Galaxin_repeat"/>
    <property type="match status" value="3"/>
</dbReference>
<feature type="region of interest" description="Disordered" evidence="1">
    <location>
        <begin position="28"/>
        <end position="51"/>
    </location>
</feature>
<sequence>MNTRCPPKRVLSAARFFTHCELTVQPPQSYSVGGQRSSRQLTGKPAGARPDYRGRCCTVSRGHPGRPNPPSPRATLGQLSAAPWELPSTVGYGIVWTRTGDVQAIECILHSSEKSQVCCEDGQVLPGSPDAQCCGNKTFDPSSHTCCHGYVSPGGGLSCCGQIAYSRTNASCCAGQLSKEYNEMVSQCCGTKAYYHTYDLCCGNELYNLTTHTCCGAEQNIILKKNTPNDKCCGSKLFNEDTHTCSVDMTIISKGSSIEGTSQRITTIKPQSSKGKNNYDPTMHHCCSGQLCAKPKYCCGNKCLDKNTHICCGDRVSPRIAGKATKCCGDRIYNSSELACCGNKVVKGKSCSIKKNLSPCGWDTYFDPKMERCCINKTSNKGVVYRSNQTCCEGIVSSTPGTGLNGGQCCNSKGYNPNLDMCCSGVIHTLKPGIHQECCGGSAYDIKSSVCCNGTLYQATDGETVCSGGIPFNPTNETVCGKVTHESGQHCCGNHIFKPLTDICCRGKSHPRTNTGLLCCGSQPYNPANSSFKCCNGKLHALSSHPRSWGCCGEGLIDLQTHECCSSKDQHLVFKKDSAFSCCGHHHYKTSLDSCCAGRLIQKHKQAQSTGKACRLVHIADIEDSTVCNKRVLMGRMHSVAIQHSRRVYVMIDVLEVMKNKSAVPLSHPTIITVDHCLCPLLNLGATYALWIPHNMTIDSVTLENSVEMTELSHLESCPVFTILQVMNKCK</sequence>
<feature type="compositionally biased region" description="Polar residues" evidence="1">
    <location>
        <begin position="28"/>
        <end position="41"/>
    </location>
</feature>
<comment type="caution">
    <text evidence="3">The sequence shown here is derived from an EMBL/GenBank/DDBJ whole genome shotgun (WGS) entry which is preliminary data.</text>
</comment>